<dbReference type="AlphaFoldDB" id="A0A917P363"/>
<accession>A0A917P363</accession>
<gene>
    <name evidence="2" type="ORF">GCM10012282_65770</name>
</gene>
<organism evidence="2 3">
    <name type="scientific">Streptomyces lacrimifluminis</name>
    <dbReference type="NCBI Taxonomy" id="1500077"/>
    <lineage>
        <taxon>Bacteria</taxon>
        <taxon>Bacillati</taxon>
        <taxon>Actinomycetota</taxon>
        <taxon>Actinomycetes</taxon>
        <taxon>Kitasatosporales</taxon>
        <taxon>Streptomycetaceae</taxon>
        <taxon>Streptomyces</taxon>
    </lineage>
</organism>
<keyword evidence="3" id="KW-1185">Reference proteome</keyword>
<sequence length="411" mass="43677">MTVAAITAGAVALSVTSAAPAPPRPTERVTVSAAGEQGDSYSAGPYLSDDGRYAAFGSHAKNLVPGDTNGVEDAFVRDLRTGRVSRVSVATDGTQADRGTGVVAISADGRFVVLVSTATNLAKWPEPQVYWAQDVYVHDRRTGRTDRISKTPTGASSYAHGVARISDDGRYVAFNARPSQLESADRPIHPAVYLADRRTGKIERITNRDHPTRGAYHLDLSADGRYVAYTQFEPRGGGGRLWVHDRRTHTEEPVDVKPDGTPSAFYGLTPSLSANGRIIAFEHHGDDLVAGGTVNTHTYVRDLRTDRTRGVVHDGAGGASVFGPELSGDGRNVGYVFAAPQGQGNAYVRDLRTGKSRLASPAVTGGPVTDDPVHITSFGGKDRLLGLGSTSAQLVRGDTNGETDGFVRRLR</sequence>
<dbReference type="SUPFAM" id="SSF82171">
    <property type="entry name" value="DPP6 N-terminal domain-like"/>
    <property type="match status" value="1"/>
</dbReference>
<reference evidence="2" key="1">
    <citation type="journal article" date="2014" name="Int. J. Syst. Evol. Microbiol.">
        <title>Complete genome sequence of Corynebacterium casei LMG S-19264T (=DSM 44701T), isolated from a smear-ripened cheese.</title>
        <authorList>
            <consortium name="US DOE Joint Genome Institute (JGI-PGF)"/>
            <person name="Walter F."/>
            <person name="Albersmeier A."/>
            <person name="Kalinowski J."/>
            <person name="Ruckert C."/>
        </authorList>
    </citation>
    <scope>NUCLEOTIDE SEQUENCE</scope>
    <source>
        <strain evidence="2">CGMCC 4.7272</strain>
    </source>
</reference>
<reference evidence="2" key="2">
    <citation type="submission" date="2020-09" db="EMBL/GenBank/DDBJ databases">
        <authorList>
            <person name="Sun Q."/>
            <person name="Zhou Y."/>
        </authorList>
    </citation>
    <scope>NUCLEOTIDE SEQUENCE</scope>
    <source>
        <strain evidence="2">CGMCC 4.7272</strain>
    </source>
</reference>
<dbReference type="PANTHER" id="PTHR36842">
    <property type="entry name" value="PROTEIN TOLB HOMOLOG"/>
    <property type="match status" value="1"/>
</dbReference>
<dbReference type="InterPro" id="IPR011042">
    <property type="entry name" value="6-blade_b-propeller_TolB-like"/>
</dbReference>
<comment type="caution">
    <text evidence="2">The sequence shown here is derived from an EMBL/GenBank/DDBJ whole genome shotgun (WGS) entry which is preliminary data.</text>
</comment>
<name>A0A917P363_9ACTN</name>
<evidence type="ECO:0000256" key="1">
    <source>
        <dbReference type="SAM" id="MobiDB-lite"/>
    </source>
</evidence>
<evidence type="ECO:0000313" key="3">
    <source>
        <dbReference type="Proteomes" id="UP000625682"/>
    </source>
</evidence>
<dbReference type="PANTHER" id="PTHR36842:SF1">
    <property type="entry name" value="PROTEIN TOLB"/>
    <property type="match status" value="1"/>
</dbReference>
<proteinExistence type="predicted"/>
<protein>
    <recommendedName>
        <fullName evidence="4">WD40 domain-containing protein</fullName>
    </recommendedName>
</protein>
<dbReference type="Proteomes" id="UP000625682">
    <property type="component" value="Unassembled WGS sequence"/>
</dbReference>
<evidence type="ECO:0000313" key="2">
    <source>
        <dbReference type="EMBL" id="GGJ59282.1"/>
    </source>
</evidence>
<evidence type="ECO:0008006" key="4">
    <source>
        <dbReference type="Google" id="ProtNLM"/>
    </source>
</evidence>
<dbReference type="Gene3D" id="2.120.10.30">
    <property type="entry name" value="TolB, C-terminal domain"/>
    <property type="match status" value="1"/>
</dbReference>
<feature type="region of interest" description="Disordered" evidence="1">
    <location>
        <begin position="17"/>
        <end position="42"/>
    </location>
</feature>
<dbReference type="EMBL" id="BMMU01000029">
    <property type="protein sequence ID" value="GGJ59282.1"/>
    <property type="molecule type" value="Genomic_DNA"/>
</dbReference>